<evidence type="ECO:0000313" key="3">
    <source>
        <dbReference type="Proteomes" id="UP000887013"/>
    </source>
</evidence>
<dbReference type="AlphaFoldDB" id="A0A8X6TWV2"/>
<gene>
    <name evidence="2" type="ORF">NPIL_120761</name>
</gene>
<dbReference type="Proteomes" id="UP000887013">
    <property type="component" value="Unassembled WGS sequence"/>
</dbReference>
<accession>A0A8X6TWV2</accession>
<keyword evidence="3" id="KW-1185">Reference proteome</keyword>
<evidence type="ECO:0000256" key="1">
    <source>
        <dbReference type="SAM" id="MobiDB-lite"/>
    </source>
</evidence>
<dbReference type="EMBL" id="BMAW01065850">
    <property type="protein sequence ID" value="GFT52170.1"/>
    <property type="molecule type" value="Genomic_DNA"/>
</dbReference>
<organism evidence="2 3">
    <name type="scientific">Nephila pilipes</name>
    <name type="common">Giant wood spider</name>
    <name type="synonym">Nephila maculata</name>
    <dbReference type="NCBI Taxonomy" id="299642"/>
    <lineage>
        <taxon>Eukaryota</taxon>
        <taxon>Metazoa</taxon>
        <taxon>Ecdysozoa</taxon>
        <taxon>Arthropoda</taxon>
        <taxon>Chelicerata</taxon>
        <taxon>Arachnida</taxon>
        <taxon>Araneae</taxon>
        <taxon>Araneomorphae</taxon>
        <taxon>Entelegynae</taxon>
        <taxon>Araneoidea</taxon>
        <taxon>Nephilidae</taxon>
        <taxon>Nephila</taxon>
    </lineage>
</organism>
<feature type="region of interest" description="Disordered" evidence="1">
    <location>
        <begin position="1"/>
        <end position="20"/>
    </location>
</feature>
<name>A0A8X6TWV2_NEPPI</name>
<sequence>MTGTGREGEVGRDCPSQVGV</sequence>
<proteinExistence type="predicted"/>
<reference evidence="2" key="1">
    <citation type="submission" date="2020-08" db="EMBL/GenBank/DDBJ databases">
        <title>Multicomponent nature underlies the extraordinary mechanical properties of spider dragline silk.</title>
        <authorList>
            <person name="Kono N."/>
            <person name="Nakamura H."/>
            <person name="Mori M."/>
            <person name="Yoshida Y."/>
            <person name="Ohtoshi R."/>
            <person name="Malay A.D."/>
            <person name="Moran D.A.P."/>
            <person name="Tomita M."/>
            <person name="Numata K."/>
            <person name="Arakawa K."/>
        </authorList>
    </citation>
    <scope>NUCLEOTIDE SEQUENCE</scope>
</reference>
<feature type="compositionally biased region" description="Basic and acidic residues" evidence="1">
    <location>
        <begin position="1"/>
        <end position="12"/>
    </location>
</feature>
<feature type="non-terminal residue" evidence="2">
    <location>
        <position position="20"/>
    </location>
</feature>
<comment type="caution">
    <text evidence="2">The sequence shown here is derived from an EMBL/GenBank/DDBJ whole genome shotgun (WGS) entry which is preliminary data.</text>
</comment>
<protein>
    <submittedName>
        <fullName evidence="2">Uncharacterized protein</fullName>
    </submittedName>
</protein>
<evidence type="ECO:0000313" key="2">
    <source>
        <dbReference type="EMBL" id="GFT52170.1"/>
    </source>
</evidence>